<reference evidence="2 3" key="1">
    <citation type="submission" date="2024-10" db="EMBL/GenBank/DDBJ databases">
        <authorList>
            <person name="Kim D."/>
        </authorList>
    </citation>
    <scope>NUCLEOTIDE SEQUENCE [LARGE SCALE GENOMIC DNA]</scope>
    <source>
        <strain evidence="2">BH-2024</strain>
    </source>
</reference>
<accession>A0ABD2L9C5</accession>
<gene>
    <name evidence="2" type="ORF">niasHT_011127</name>
</gene>
<dbReference type="EMBL" id="JBICBT010000492">
    <property type="protein sequence ID" value="KAL3111840.1"/>
    <property type="molecule type" value="Genomic_DNA"/>
</dbReference>
<evidence type="ECO:0000313" key="3">
    <source>
        <dbReference type="Proteomes" id="UP001620626"/>
    </source>
</evidence>
<name>A0ABD2L9C5_9BILA</name>
<evidence type="ECO:0000313" key="2">
    <source>
        <dbReference type="EMBL" id="KAL3111840.1"/>
    </source>
</evidence>
<protein>
    <submittedName>
        <fullName evidence="2">Uncharacterized protein</fullName>
    </submittedName>
</protein>
<evidence type="ECO:0000256" key="1">
    <source>
        <dbReference type="SAM" id="MobiDB-lite"/>
    </source>
</evidence>
<feature type="region of interest" description="Disordered" evidence="1">
    <location>
        <begin position="1"/>
        <end position="79"/>
    </location>
</feature>
<dbReference type="AlphaFoldDB" id="A0ABD2L9C5"/>
<comment type="caution">
    <text evidence="2">The sequence shown here is derived from an EMBL/GenBank/DDBJ whole genome shotgun (WGS) entry which is preliminary data.</text>
</comment>
<feature type="compositionally biased region" description="Pro residues" evidence="1">
    <location>
        <begin position="57"/>
        <end position="74"/>
    </location>
</feature>
<proteinExistence type="predicted"/>
<sequence length="91" mass="9538">MKLSISQTLAKGKASGSQRQNSPSGVLEENLGQWQRTTGGEGEEAPPPHAPHGTVPPALPPSSVPLLLAPPPPLAHSSIPLRPFTLIYFLS</sequence>
<organism evidence="2 3">
    <name type="scientific">Heterodera trifolii</name>
    <dbReference type="NCBI Taxonomy" id="157864"/>
    <lineage>
        <taxon>Eukaryota</taxon>
        <taxon>Metazoa</taxon>
        <taxon>Ecdysozoa</taxon>
        <taxon>Nematoda</taxon>
        <taxon>Chromadorea</taxon>
        <taxon>Rhabditida</taxon>
        <taxon>Tylenchina</taxon>
        <taxon>Tylenchomorpha</taxon>
        <taxon>Tylenchoidea</taxon>
        <taxon>Heteroderidae</taxon>
        <taxon>Heteroderinae</taxon>
        <taxon>Heterodera</taxon>
    </lineage>
</organism>
<feature type="compositionally biased region" description="Polar residues" evidence="1">
    <location>
        <begin position="1"/>
        <end position="24"/>
    </location>
</feature>
<keyword evidence="3" id="KW-1185">Reference proteome</keyword>
<dbReference type="Proteomes" id="UP001620626">
    <property type="component" value="Unassembled WGS sequence"/>
</dbReference>